<accession>A0A383DUY1</accession>
<sequence length="141" mass="15945">MTKEVTETKPSFDEDLSDDFLKNMIQETFDEAASLGGTGTVYSEPYDSEPVTFDSIGRNIENVLKNTWLSFLQIKVKVNFLNISVLQYHQIAELSPERSYFSVLAVDKPKSVWIHHLNRSLAEGLASIILARSRKNVSGIY</sequence>
<reference evidence="1" key="1">
    <citation type="submission" date="2018-05" db="EMBL/GenBank/DDBJ databases">
        <authorList>
            <person name="Lanie J.A."/>
            <person name="Ng W.-L."/>
            <person name="Kazmierczak K.M."/>
            <person name="Andrzejewski T.M."/>
            <person name="Davidsen T.M."/>
            <person name="Wayne K.J."/>
            <person name="Tettelin H."/>
            <person name="Glass J.I."/>
            <person name="Rusch D."/>
            <person name="Podicherti R."/>
            <person name="Tsui H.-C.T."/>
            <person name="Winkler M.E."/>
        </authorList>
    </citation>
    <scope>NUCLEOTIDE SEQUENCE</scope>
</reference>
<dbReference type="EMBL" id="UINC01220428">
    <property type="protein sequence ID" value="SVE48336.1"/>
    <property type="molecule type" value="Genomic_DNA"/>
</dbReference>
<proteinExistence type="predicted"/>
<feature type="non-terminal residue" evidence="1">
    <location>
        <position position="141"/>
    </location>
</feature>
<name>A0A383DUY1_9ZZZZ</name>
<dbReference type="AlphaFoldDB" id="A0A383DUY1"/>
<protein>
    <submittedName>
        <fullName evidence="1">Uncharacterized protein</fullName>
    </submittedName>
</protein>
<gene>
    <name evidence="1" type="ORF">METZ01_LOCUS501190</name>
</gene>
<organism evidence="1">
    <name type="scientific">marine metagenome</name>
    <dbReference type="NCBI Taxonomy" id="408172"/>
    <lineage>
        <taxon>unclassified sequences</taxon>
        <taxon>metagenomes</taxon>
        <taxon>ecological metagenomes</taxon>
    </lineage>
</organism>
<evidence type="ECO:0000313" key="1">
    <source>
        <dbReference type="EMBL" id="SVE48336.1"/>
    </source>
</evidence>